<dbReference type="EMBL" id="FOUJ01000002">
    <property type="protein sequence ID" value="SFM47741.1"/>
    <property type="molecule type" value="Genomic_DNA"/>
</dbReference>
<dbReference type="GO" id="GO:0140359">
    <property type="term" value="F:ABC-type transporter activity"/>
    <property type="evidence" value="ECO:0007669"/>
    <property type="project" value="InterPro"/>
</dbReference>
<dbReference type="PANTHER" id="PTHR43229:SF2">
    <property type="entry name" value="NODULATION PROTEIN J"/>
    <property type="match status" value="1"/>
</dbReference>
<comment type="subcellular location">
    <subcellularLocation>
        <location evidence="1">Membrane</location>
        <topology evidence="1">Multi-pass membrane protein</topology>
    </subcellularLocation>
</comment>
<feature type="transmembrane region" description="Helical" evidence="5">
    <location>
        <begin position="235"/>
        <end position="257"/>
    </location>
</feature>
<evidence type="ECO:0000259" key="6">
    <source>
        <dbReference type="PROSITE" id="PS51012"/>
    </source>
</evidence>
<keyword evidence="8" id="KW-1185">Reference proteome</keyword>
<dbReference type="InterPro" id="IPR013525">
    <property type="entry name" value="ABC2_TM"/>
</dbReference>
<evidence type="ECO:0000313" key="8">
    <source>
        <dbReference type="Proteomes" id="UP000198535"/>
    </source>
</evidence>
<evidence type="ECO:0000256" key="2">
    <source>
        <dbReference type="ARBA" id="ARBA00022692"/>
    </source>
</evidence>
<name>A0A1I4R656_9EURY</name>
<evidence type="ECO:0000256" key="3">
    <source>
        <dbReference type="ARBA" id="ARBA00022989"/>
    </source>
</evidence>
<dbReference type="InterPro" id="IPR000412">
    <property type="entry name" value="ABC_2_transport"/>
</dbReference>
<dbReference type="InterPro" id="IPR047817">
    <property type="entry name" value="ABC2_TM_bact-type"/>
</dbReference>
<evidence type="ECO:0000313" key="7">
    <source>
        <dbReference type="EMBL" id="SFM47741.1"/>
    </source>
</evidence>
<feature type="transmembrane region" description="Helical" evidence="5">
    <location>
        <begin position="148"/>
        <end position="171"/>
    </location>
</feature>
<reference evidence="8" key="1">
    <citation type="submission" date="2016-10" db="EMBL/GenBank/DDBJ databases">
        <authorList>
            <person name="Varghese N."/>
            <person name="Submissions S."/>
        </authorList>
    </citation>
    <scope>NUCLEOTIDE SEQUENCE [LARGE SCALE GENOMIC DNA]</scope>
    <source>
        <strain evidence="8">Mob M</strain>
    </source>
</reference>
<feature type="transmembrane region" description="Helical" evidence="5">
    <location>
        <begin position="65"/>
        <end position="84"/>
    </location>
</feature>
<feature type="transmembrane region" description="Helical" evidence="5">
    <location>
        <begin position="205"/>
        <end position="223"/>
    </location>
</feature>
<proteinExistence type="predicted"/>
<dbReference type="PANTHER" id="PTHR43229">
    <property type="entry name" value="NODULATION PROTEIN J"/>
    <property type="match status" value="1"/>
</dbReference>
<protein>
    <submittedName>
        <fullName evidence="7">Lipooligosaccharide transport system permease protein</fullName>
    </submittedName>
</protein>
<dbReference type="PRINTS" id="PR00164">
    <property type="entry name" value="ABC2TRNSPORT"/>
</dbReference>
<sequence length="263" mass="29418">MKLVDHFRIPSVSSRSYKVWQRNKDVFMKDIKLNFLPPFLEPILYLIALGFGLGKFVESIDGVPYAKFIAPALIAVSVMYASFFECSYSSYVRMYYQKTFDAIIATPLTIEDVIAGELMWGATRSMINATVMIPVIALFGLIDMKYSLLIIPFAFLGGLLFAAIGMCFTAVTPNIMSINYPVLLFITPMFLFSGTFFPLSALPVPIQYFAIAFLPLTHIVNVIRLLSFGVLSTSILFDVAWVLVVTAILLVLSINLMKKRLVV</sequence>
<feature type="domain" description="ABC transmembrane type-2" evidence="6">
    <location>
        <begin position="33"/>
        <end position="260"/>
    </location>
</feature>
<dbReference type="Pfam" id="PF01061">
    <property type="entry name" value="ABC2_membrane"/>
    <property type="match status" value="1"/>
</dbReference>
<evidence type="ECO:0000256" key="4">
    <source>
        <dbReference type="ARBA" id="ARBA00023136"/>
    </source>
</evidence>
<feature type="transmembrane region" description="Helical" evidence="5">
    <location>
        <begin position="125"/>
        <end position="142"/>
    </location>
</feature>
<evidence type="ECO:0000256" key="1">
    <source>
        <dbReference type="ARBA" id="ARBA00004141"/>
    </source>
</evidence>
<keyword evidence="2 5" id="KW-0812">Transmembrane</keyword>
<dbReference type="OrthoDB" id="147058at2157"/>
<evidence type="ECO:0000256" key="5">
    <source>
        <dbReference type="SAM" id="Phobius"/>
    </source>
</evidence>
<dbReference type="InterPro" id="IPR051784">
    <property type="entry name" value="Nod_factor_ABC_transporter"/>
</dbReference>
<feature type="transmembrane region" description="Helical" evidence="5">
    <location>
        <begin position="178"/>
        <end position="199"/>
    </location>
</feature>
<keyword evidence="3 5" id="KW-1133">Transmembrane helix</keyword>
<feature type="transmembrane region" description="Helical" evidence="5">
    <location>
        <begin position="33"/>
        <end position="53"/>
    </location>
</feature>
<dbReference type="RefSeq" id="WP_091935187.1">
    <property type="nucleotide sequence ID" value="NZ_FOUJ01000002.1"/>
</dbReference>
<dbReference type="PROSITE" id="PS51012">
    <property type="entry name" value="ABC_TM2"/>
    <property type="match status" value="1"/>
</dbReference>
<dbReference type="GO" id="GO:0043190">
    <property type="term" value="C:ATP-binding cassette (ABC) transporter complex"/>
    <property type="evidence" value="ECO:0007669"/>
    <property type="project" value="InterPro"/>
</dbReference>
<organism evidence="7 8">
    <name type="scientific">Methanolobus profundi</name>
    <dbReference type="NCBI Taxonomy" id="487685"/>
    <lineage>
        <taxon>Archaea</taxon>
        <taxon>Methanobacteriati</taxon>
        <taxon>Methanobacteriota</taxon>
        <taxon>Stenosarchaea group</taxon>
        <taxon>Methanomicrobia</taxon>
        <taxon>Methanosarcinales</taxon>
        <taxon>Methanosarcinaceae</taxon>
        <taxon>Methanolobus</taxon>
    </lineage>
</organism>
<dbReference type="STRING" id="487685.SAMN04488696_1385"/>
<dbReference type="PIRSF" id="PIRSF006648">
    <property type="entry name" value="DrrB"/>
    <property type="match status" value="1"/>
</dbReference>
<gene>
    <name evidence="7" type="ORF">SAMN04488696_1385</name>
</gene>
<keyword evidence="4 5" id="KW-0472">Membrane</keyword>
<dbReference type="AlphaFoldDB" id="A0A1I4R656"/>
<accession>A0A1I4R656</accession>
<dbReference type="Proteomes" id="UP000198535">
    <property type="component" value="Unassembled WGS sequence"/>
</dbReference>